<accession>A0AAW1DMY8</accession>
<keyword evidence="2" id="KW-1185">Reference proteome</keyword>
<dbReference type="Proteomes" id="UP001461498">
    <property type="component" value="Unassembled WGS sequence"/>
</dbReference>
<sequence length="73" mass="8743">MLSVVHTSMRLDRDNQSPLCSTCHEFEDCRHILMIYPQFSDHRKILFNQLYTFLTAPFHHEGLIFRSEPKIFC</sequence>
<evidence type="ECO:0000313" key="2">
    <source>
        <dbReference type="Proteomes" id="UP001461498"/>
    </source>
</evidence>
<evidence type="ECO:0000313" key="1">
    <source>
        <dbReference type="EMBL" id="KAK9511090.1"/>
    </source>
</evidence>
<gene>
    <name evidence="1" type="ORF">O3M35_005722</name>
</gene>
<dbReference type="AlphaFoldDB" id="A0AAW1DMY8"/>
<organism evidence="1 2">
    <name type="scientific">Rhynocoris fuscipes</name>
    <dbReference type="NCBI Taxonomy" id="488301"/>
    <lineage>
        <taxon>Eukaryota</taxon>
        <taxon>Metazoa</taxon>
        <taxon>Ecdysozoa</taxon>
        <taxon>Arthropoda</taxon>
        <taxon>Hexapoda</taxon>
        <taxon>Insecta</taxon>
        <taxon>Pterygota</taxon>
        <taxon>Neoptera</taxon>
        <taxon>Paraneoptera</taxon>
        <taxon>Hemiptera</taxon>
        <taxon>Heteroptera</taxon>
        <taxon>Panheteroptera</taxon>
        <taxon>Cimicomorpha</taxon>
        <taxon>Reduviidae</taxon>
        <taxon>Harpactorinae</taxon>
        <taxon>Harpactorini</taxon>
        <taxon>Rhynocoris</taxon>
    </lineage>
</organism>
<dbReference type="EMBL" id="JAPXFL010000002">
    <property type="protein sequence ID" value="KAK9511090.1"/>
    <property type="molecule type" value="Genomic_DNA"/>
</dbReference>
<proteinExistence type="predicted"/>
<evidence type="ECO:0008006" key="3">
    <source>
        <dbReference type="Google" id="ProtNLM"/>
    </source>
</evidence>
<reference evidence="1 2" key="1">
    <citation type="submission" date="2022-12" db="EMBL/GenBank/DDBJ databases">
        <title>Chromosome-level genome assembly of true bugs.</title>
        <authorList>
            <person name="Ma L."/>
            <person name="Li H."/>
        </authorList>
    </citation>
    <scope>NUCLEOTIDE SEQUENCE [LARGE SCALE GENOMIC DNA]</scope>
    <source>
        <strain evidence="1">Lab_2022b</strain>
    </source>
</reference>
<comment type="caution">
    <text evidence="1">The sequence shown here is derived from an EMBL/GenBank/DDBJ whole genome shotgun (WGS) entry which is preliminary data.</text>
</comment>
<protein>
    <recommendedName>
        <fullName evidence="3">Maturase K</fullName>
    </recommendedName>
</protein>
<name>A0AAW1DMY8_9HEMI</name>